<sequence>MQELYRIRSTKDALRVKLPGETYECAGKAMPEFCSDPFLRDNRGCLDCGAMDAIQKILSENIEVSGFEIIILKSISGKL</sequence>
<comment type="caution">
    <text evidence="1">The sequence shown here is derived from an EMBL/GenBank/DDBJ whole genome shotgun (WGS) entry which is preliminary data.</text>
</comment>
<gene>
    <name evidence="1" type="ORF">US53_C0011G0004</name>
</gene>
<protein>
    <submittedName>
        <fullName evidence="1">Uncharacterized protein</fullName>
    </submittedName>
</protein>
<organism evidence="1 2">
    <name type="scientific">Candidatus Woesebacteria bacterium GW2011_GWA1_37_7</name>
    <dbReference type="NCBI Taxonomy" id="1618545"/>
    <lineage>
        <taxon>Bacteria</taxon>
        <taxon>Candidatus Woeseibacteriota</taxon>
    </lineage>
</organism>
<evidence type="ECO:0000313" key="1">
    <source>
        <dbReference type="EMBL" id="KKQ37719.1"/>
    </source>
</evidence>
<dbReference type="Proteomes" id="UP000034591">
    <property type="component" value="Unassembled WGS sequence"/>
</dbReference>
<dbReference type="AlphaFoldDB" id="A0A0G0JLX9"/>
<proteinExistence type="predicted"/>
<reference evidence="1 2" key="1">
    <citation type="journal article" date="2015" name="Nature">
        <title>rRNA introns, odd ribosomes, and small enigmatic genomes across a large radiation of phyla.</title>
        <authorList>
            <person name="Brown C.T."/>
            <person name="Hug L.A."/>
            <person name="Thomas B.C."/>
            <person name="Sharon I."/>
            <person name="Castelle C.J."/>
            <person name="Singh A."/>
            <person name="Wilkins M.J."/>
            <person name="Williams K.H."/>
            <person name="Banfield J.F."/>
        </authorList>
    </citation>
    <scope>NUCLEOTIDE SEQUENCE [LARGE SCALE GENOMIC DNA]</scope>
</reference>
<evidence type="ECO:0000313" key="2">
    <source>
        <dbReference type="Proteomes" id="UP000034591"/>
    </source>
</evidence>
<accession>A0A0G0JLX9</accession>
<name>A0A0G0JLX9_9BACT</name>
<dbReference type="EMBL" id="LBTI01000011">
    <property type="protein sequence ID" value="KKQ37719.1"/>
    <property type="molecule type" value="Genomic_DNA"/>
</dbReference>